<name>A0A1Y1IJW1_KLENI</name>
<dbReference type="OrthoDB" id="503863at2759"/>
<dbReference type="PANTHER" id="PTHR36059:SF2">
    <property type="entry name" value="OS02G0175800 PROTEIN"/>
    <property type="match status" value="1"/>
</dbReference>
<evidence type="ECO:0000313" key="1">
    <source>
        <dbReference type="EMBL" id="GAQ91013.1"/>
    </source>
</evidence>
<gene>
    <name evidence="1" type="ORF">KFL_007130020</name>
</gene>
<organism evidence="1 2">
    <name type="scientific">Klebsormidium nitens</name>
    <name type="common">Green alga</name>
    <name type="synonym">Ulothrix nitens</name>
    <dbReference type="NCBI Taxonomy" id="105231"/>
    <lineage>
        <taxon>Eukaryota</taxon>
        <taxon>Viridiplantae</taxon>
        <taxon>Streptophyta</taxon>
        <taxon>Klebsormidiophyceae</taxon>
        <taxon>Klebsormidiales</taxon>
        <taxon>Klebsormidiaceae</taxon>
        <taxon>Klebsormidium</taxon>
    </lineage>
</organism>
<evidence type="ECO:0000313" key="2">
    <source>
        <dbReference type="Proteomes" id="UP000054558"/>
    </source>
</evidence>
<dbReference type="AlphaFoldDB" id="A0A1Y1IJW1"/>
<protein>
    <submittedName>
        <fullName evidence="1">Uncharacterized protein</fullName>
    </submittedName>
</protein>
<sequence length="146" mass="16689">MSVLNKLQLPKHVASLKAKEVPGYVRETVTPEKIKTGFRKWMEDYRLKYIETDSIKPLNDVLIYGFIISYALAWPTEIKHISRWTEFFCWPTCRRSSKGKGSGARGTRPPLTSFGVIPPAEAIGRRQDFALQLKAVYTVNERLLSS</sequence>
<keyword evidence="2" id="KW-1185">Reference proteome</keyword>
<accession>A0A1Y1IJW1</accession>
<dbReference type="Proteomes" id="UP000054558">
    <property type="component" value="Unassembled WGS sequence"/>
</dbReference>
<reference evidence="1 2" key="1">
    <citation type="journal article" date="2014" name="Nat. Commun.">
        <title>Klebsormidium flaccidum genome reveals primary factors for plant terrestrial adaptation.</title>
        <authorList>
            <person name="Hori K."/>
            <person name="Maruyama F."/>
            <person name="Fujisawa T."/>
            <person name="Togashi T."/>
            <person name="Yamamoto N."/>
            <person name="Seo M."/>
            <person name="Sato S."/>
            <person name="Yamada T."/>
            <person name="Mori H."/>
            <person name="Tajima N."/>
            <person name="Moriyama T."/>
            <person name="Ikeuchi M."/>
            <person name="Watanabe M."/>
            <person name="Wada H."/>
            <person name="Kobayashi K."/>
            <person name="Saito M."/>
            <person name="Masuda T."/>
            <person name="Sasaki-Sekimoto Y."/>
            <person name="Mashiguchi K."/>
            <person name="Awai K."/>
            <person name="Shimojima M."/>
            <person name="Masuda S."/>
            <person name="Iwai M."/>
            <person name="Nobusawa T."/>
            <person name="Narise T."/>
            <person name="Kondo S."/>
            <person name="Saito H."/>
            <person name="Sato R."/>
            <person name="Murakawa M."/>
            <person name="Ihara Y."/>
            <person name="Oshima-Yamada Y."/>
            <person name="Ohtaka K."/>
            <person name="Satoh M."/>
            <person name="Sonobe K."/>
            <person name="Ishii M."/>
            <person name="Ohtani R."/>
            <person name="Kanamori-Sato M."/>
            <person name="Honoki R."/>
            <person name="Miyazaki D."/>
            <person name="Mochizuki H."/>
            <person name="Umetsu J."/>
            <person name="Higashi K."/>
            <person name="Shibata D."/>
            <person name="Kamiya Y."/>
            <person name="Sato N."/>
            <person name="Nakamura Y."/>
            <person name="Tabata S."/>
            <person name="Ida S."/>
            <person name="Kurokawa K."/>
            <person name="Ohta H."/>
        </authorList>
    </citation>
    <scope>NUCLEOTIDE SEQUENCE [LARGE SCALE GENOMIC DNA]</scope>
    <source>
        <strain evidence="1 2">NIES-2285</strain>
    </source>
</reference>
<dbReference type="EMBL" id="DF237662">
    <property type="protein sequence ID" value="GAQ91013.1"/>
    <property type="molecule type" value="Genomic_DNA"/>
</dbReference>
<proteinExistence type="predicted"/>
<dbReference type="PANTHER" id="PTHR36059">
    <property type="entry name" value="OS02G0175800 PROTEIN"/>
    <property type="match status" value="1"/>
</dbReference>